<keyword evidence="2" id="KW-1185">Reference proteome</keyword>
<dbReference type="AlphaFoldDB" id="S2EP93"/>
<evidence type="ECO:0000313" key="2">
    <source>
        <dbReference type="Proteomes" id="UP000014065"/>
    </source>
</evidence>
<dbReference type="RefSeq" id="WP_238527622.1">
    <property type="nucleotide sequence ID" value="NZ_AHJG01000322.1"/>
</dbReference>
<accession>S2EP93</accession>
<gene>
    <name evidence="1" type="ORF">BG20_I1402</name>
</gene>
<evidence type="ECO:0000313" key="1">
    <source>
        <dbReference type="EMBL" id="EPA04329.1"/>
    </source>
</evidence>
<comment type="caution">
    <text evidence="1">The sequence shown here is derived from an EMBL/GenBank/DDBJ whole genome shotgun (WGS) entry which is preliminary data.</text>
</comment>
<reference evidence="1 2" key="1">
    <citation type="journal article" date="2012" name="J. Bacteriol.">
        <title>Genome Sequence of "Candidatus Nitrosoarchaeum limnia" BG20, a Low-Salinity Ammonia-Oxidizing Archaeon from the San Francisco Bay Estuary.</title>
        <authorList>
            <person name="Mosier A.C."/>
            <person name="Allen E.E."/>
            <person name="Kim M."/>
            <person name="Ferriera S."/>
            <person name="Francis C.A."/>
        </authorList>
    </citation>
    <scope>NUCLEOTIDE SEQUENCE [LARGE SCALE GENOMIC DNA]</scope>
    <source>
        <strain evidence="1 2">BG20</strain>
    </source>
</reference>
<organism evidence="1 2">
    <name type="scientific">Candidatus Nitrosarchaeum limnium BG20</name>
    <dbReference type="NCBI Taxonomy" id="859192"/>
    <lineage>
        <taxon>Archaea</taxon>
        <taxon>Nitrososphaerota</taxon>
        <taxon>Nitrososphaeria</taxon>
        <taxon>Nitrosopumilales</taxon>
        <taxon>Nitrosopumilaceae</taxon>
        <taxon>Nitrosarchaeum</taxon>
    </lineage>
</organism>
<dbReference type="Proteomes" id="UP000014065">
    <property type="component" value="Unassembled WGS sequence"/>
</dbReference>
<sequence length="511" mass="56448">MKKLFMKYFSFTSLSIIAILVLSIGSISYVMPDAYAAVPTITAFIANDPDDGDAVFSNGDTILIRFSEAVNATNGGTLSPTEFAANFTVTNPASFDGTFTGTWQTGSTELLLTWTVIGAQIPNVGTTTITDNAATTNLFDAATTTSKFDHTGTFTLTGDFGLLSSTSSSNGGTCSGDCVEPTLGVNEKGERRVSNGFTYNGYSVDVDRFFTPYPLITAEVGKENKAEFKIYENLGPDNIRHFSFAFGLAKGQIISQSVAMIELDIDFDGTKSLTVTDPQNALDNVRVETNHVSCDDSNQTDCLEIIIYHTFRTPLDFNIVATDVWDTARLSWQNYYNHGIEVIGESLNPAKEYDGINRGHIYHLTETGKTTAVDEFGNSWTLSLGVWNKDYVVPQRIVEDAIPSEKVWAIKYPLKDKSQEEIIKAFTKDGVEDKFLVSKYGQSLLAENRLNQMCPGCFDKPYDKINSIFSYDFPERLNKLDNPEIQSKMKYESHKAETIMNHIMDPASTSN</sequence>
<dbReference type="PATRIC" id="fig|859192.6.peg.2318"/>
<proteinExistence type="predicted"/>
<dbReference type="EMBL" id="AHJG01000322">
    <property type="protein sequence ID" value="EPA04329.1"/>
    <property type="molecule type" value="Genomic_DNA"/>
</dbReference>
<name>S2EP93_9ARCH</name>
<protein>
    <submittedName>
        <fullName evidence="1">Uncharacterized protein</fullName>
    </submittedName>
</protein>